<dbReference type="GO" id="GO:0003700">
    <property type="term" value="F:DNA-binding transcription factor activity"/>
    <property type="evidence" value="ECO:0007669"/>
    <property type="project" value="InterPro"/>
</dbReference>
<dbReference type="PROSITE" id="PS01124">
    <property type="entry name" value="HTH_ARAC_FAMILY_2"/>
    <property type="match status" value="1"/>
</dbReference>
<organism evidence="5 6">
    <name type="scientific">Chitinophaga filiformis</name>
    <name type="common">Myxococcus filiformis</name>
    <name type="synonym">Flexibacter filiformis</name>
    <dbReference type="NCBI Taxonomy" id="104663"/>
    <lineage>
        <taxon>Bacteria</taxon>
        <taxon>Pseudomonadati</taxon>
        <taxon>Bacteroidota</taxon>
        <taxon>Chitinophagia</taxon>
        <taxon>Chitinophagales</taxon>
        <taxon>Chitinophagaceae</taxon>
        <taxon>Chitinophaga</taxon>
    </lineage>
</organism>
<evidence type="ECO:0000313" key="6">
    <source>
        <dbReference type="Proteomes" id="UP000199045"/>
    </source>
</evidence>
<dbReference type="PANTHER" id="PTHR46796">
    <property type="entry name" value="HTH-TYPE TRANSCRIPTIONAL ACTIVATOR RHAS-RELATED"/>
    <property type="match status" value="1"/>
</dbReference>
<dbReference type="Proteomes" id="UP000199045">
    <property type="component" value="Unassembled WGS sequence"/>
</dbReference>
<evidence type="ECO:0000256" key="1">
    <source>
        <dbReference type="ARBA" id="ARBA00023015"/>
    </source>
</evidence>
<reference evidence="5 6" key="1">
    <citation type="submission" date="2016-10" db="EMBL/GenBank/DDBJ databases">
        <authorList>
            <person name="de Groot N.N."/>
        </authorList>
    </citation>
    <scope>NUCLEOTIDE SEQUENCE [LARGE SCALE GENOMIC DNA]</scope>
    <source>
        <strain evidence="5 6">DSM 527</strain>
    </source>
</reference>
<sequence>MNEQKSLKQITYSCYYNQTREGEQFVPEHVFSYQIAGTLTMSDGEKQYPFQEGAFRLTRRNSLIKFTKQPPANGEYKNISVFLDQQTLRNFGIEYGYTSEKHLQTQPVILLHPHPLLKSYMDSLQPYDALMHGNNEVLLSLKVKEAVAVLLQTNPALKDILFDLTEPGKIDLEAFMNRNFHFNVPLDRFAYLTGRSLSTFKRDFEKTFNATPGKWLQQKRLQEAHYRIKEKGEAPSDVYIDVGFEDLSHFSFAFKKMYGVAPSRV</sequence>
<dbReference type="Pfam" id="PF22200">
    <property type="entry name" value="ExsA_N"/>
    <property type="match status" value="1"/>
</dbReference>
<dbReference type="OrthoDB" id="4480133at2"/>
<evidence type="ECO:0000256" key="3">
    <source>
        <dbReference type="ARBA" id="ARBA00023163"/>
    </source>
</evidence>
<dbReference type="InterPro" id="IPR009057">
    <property type="entry name" value="Homeodomain-like_sf"/>
</dbReference>
<keyword evidence="2 5" id="KW-0238">DNA-binding</keyword>
<keyword evidence="3" id="KW-0804">Transcription</keyword>
<evidence type="ECO:0000256" key="2">
    <source>
        <dbReference type="ARBA" id="ARBA00023125"/>
    </source>
</evidence>
<dbReference type="SMART" id="SM00342">
    <property type="entry name" value="HTH_ARAC"/>
    <property type="match status" value="1"/>
</dbReference>
<evidence type="ECO:0000313" key="5">
    <source>
        <dbReference type="EMBL" id="SDG87331.1"/>
    </source>
</evidence>
<dbReference type="SUPFAM" id="SSF46689">
    <property type="entry name" value="Homeodomain-like"/>
    <property type="match status" value="1"/>
</dbReference>
<dbReference type="Gene3D" id="1.10.10.60">
    <property type="entry name" value="Homeodomain-like"/>
    <property type="match status" value="1"/>
</dbReference>
<dbReference type="AlphaFoldDB" id="A0A1G7XT69"/>
<accession>A0A1G7XT69</accession>
<dbReference type="Pfam" id="PF12833">
    <property type="entry name" value="HTH_18"/>
    <property type="match status" value="1"/>
</dbReference>
<gene>
    <name evidence="5" type="ORF">SAMN04488121_10768</name>
</gene>
<keyword evidence="1" id="KW-0805">Transcription regulation</keyword>
<dbReference type="STRING" id="104663.SAMN04488121_10768"/>
<dbReference type="GO" id="GO:0043565">
    <property type="term" value="F:sequence-specific DNA binding"/>
    <property type="evidence" value="ECO:0007669"/>
    <property type="project" value="InterPro"/>
</dbReference>
<evidence type="ECO:0000259" key="4">
    <source>
        <dbReference type="PROSITE" id="PS01124"/>
    </source>
</evidence>
<proteinExistence type="predicted"/>
<dbReference type="InterPro" id="IPR018060">
    <property type="entry name" value="HTH_AraC"/>
</dbReference>
<protein>
    <submittedName>
        <fullName evidence="5">AraC-type DNA-binding protein</fullName>
    </submittedName>
</protein>
<feature type="domain" description="HTH araC/xylS-type" evidence="4">
    <location>
        <begin position="170"/>
        <end position="265"/>
    </location>
</feature>
<dbReference type="InterPro" id="IPR054015">
    <property type="entry name" value="ExsA-like_N"/>
</dbReference>
<dbReference type="EMBL" id="FNBN01000007">
    <property type="protein sequence ID" value="SDG87331.1"/>
    <property type="molecule type" value="Genomic_DNA"/>
</dbReference>
<dbReference type="InterPro" id="IPR050204">
    <property type="entry name" value="AraC_XylS_family_regulators"/>
</dbReference>
<name>A0A1G7XT69_CHIFI</name>
<dbReference type="RefSeq" id="WP_089835582.1">
    <property type="nucleotide sequence ID" value="NZ_FNBN01000007.1"/>
</dbReference>